<accession>A0A9D1J7P9</accession>
<evidence type="ECO:0000259" key="3">
    <source>
        <dbReference type="PROSITE" id="PS01031"/>
    </source>
</evidence>
<dbReference type="InterPro" id="IPR002068">
    <property type="entry name" value="A-crystallin/Hsp20_dom"/>
</dbReference>
<dbReference type="Proteomes" id="UP000824200">
    <property type="component" value="Unassembled WGS sequence"/>
</dbReference>
<reference evidence="4" key="1">
    <citation type="submission" date="2020-10" db="EMBL/GenBank/DDBJ databases">
        <authorList>
            <person name="Gilroy R."/>
        </authorList>
    </citation>
    <scope>NUCLEOTIDE SEQUENCE</scope>
    <source>
        <strain evidence="4">CHK121-14286</strain>
    </source>
</reference>
<proteinExistence type="inferred from homology"/>
<dbReference type="Gene3D" id="2.60.40.790">
    <property type="match status" value="1"/>
</dbReference>
<dbReference type="PROSITE" id="PS01031">
    <property type="entry name" value="SHSP"/>
    <property type="match status" value="1"/>
</dbReference>
<name>A0A9D1J7P9_9BACT</name>
<gene>
    <name evidence="4" type="ORF">IAC95_01765</name>
</gene>
<evidence type="ECO:0000313" key="5">
    <source>
        <dbReference type="Proteomes" id="UP000824200"/>
    </source>
</evidence>
<evidence type="ECO:0000313" key="4">
    <source>
        <dbReference type="EMBL" id="HIR65600.1"/>
    </source>
</evidence>
<feature type="domain" description="SHSP" evidence="3">
    <location>
        <begin position="26"/>
        <end position="133"/>
    </location>
</feature>
<dbReference type="InterPro" id="IPR031107">
    <property type="entry name" value="Small_HSP"/>
</dbReference>
<dbReference type="PANTHER" id="PTHR11527">
    <property type="entry name" value="HEAT-SHOCK PROTEIN 20 FAMILY MEMBER"/>
    <property type="match status" value="1"/>
</dbReference>
<comment type="similarity">
    <text evidence="1 2">Belongs to the small heat shock protein (HSP20) family.</text>
</comment>
<reference evidence="4" key="2">
    <citation type="journal article" date="2021" name="PeerJ">
        <title>Extensive microbial diversity within the chicken gut microbiome revealed by metagenomics and culture.</title>
        <authorList>
            <person name="Gilroy R."/>
            <person name="Ravi A."/>
            <person name="Getino M."/>
            <person name="Pursley I."/>
            <person name="Horton D.L."/>
            <person name="Alikhan N.F."/>
            <person name="Baker D."/>
            <person name="Gharbi K."/>
            <person name="Hall N."/>
            <person name="Watson M."/>
            <person name="Adriaenssens E.M."/>
            <person name="Foster-Nyarko E."/>
            <person name="Jarju S."/>
            <person name="Secka A."/>
            <person name="Antonio M."/>
            <person name="Oren A."/>
            <person name="Chaudhuri R.R."/>
            <person name="La Ragione R."/>
            <person name="Hildebrand F."/>
            <person name="Pallen M.J."/>
        </authorList>
    </citation>
    <scope>NUCLEOTIDE SEQUENCE</scope>
    <source>
        <strain evidence="4">CHK121-14286</strain>
    </source>
</reference>
<dbReference type="Pfam" id="PF00011">
    <property type="entry name" value="HSP20"/>
    <property type="match status" value="1"/>
</dbReference>
<sequence>MKNYVLRRNNDILEDTFNSFFRPFYVDEEAAVMKTDIKETENEYLMDVEMAGFDKNDISLKFEKGYLTVSAKKSEKDENANYIRRERACSCSRSYYLGDVNEKSIKAKYNNGVLEIVVPKEKKEETSHSISID</sequence>
<dbReference type="AlphaFoldDB" id="A0A9D1J7P9"/>
<dbReference type="SUPFAM" id="SSF49764">
    <property type="entry name" value="HSP20-like chaperones"/>
    <property type="match status" value="1"/>
</dbReference>
<dbReference type="InterPro" id="IPR008978">
    <property type="entry name" value="HSP20-like_chaperone"/>
</dbReference>
<evidence type="ECO:0000256" key="2">
    <source>
        <dbReference type="RuleBase" id="RU003616"/>
    </source>
</evidence>
<dbReference type="CDD" id="cd06471">
    <property type="entry name" value="ACD_LpsHSP_like"/>
    <property type="match status" value="1"/>
</dbReference>
<comment type="caution">
    <text evidence="4">The sequence shown here is derived from an EMBL/GenBank/DDBJ whole genome shotgun (WGS) entry which is preliminary data.</text>
</comment>
<protein>
    <submittedName>
        <fullName evidence="4">Hsp20/alpha crystallin family protein</fullName>
    </submittedName>
</protein>
<evidence type="ECO:0000256" key="1">
    <source>
        <dbReference type="PROSITE-ProRule" id="PRU00285"/>
    </source>
</evidence>
<dbReference type="EMBL" id="DVHL01000016">
    <property type="protein sequence ID" value="HIR65600.1"/>
    <property type="molecule type" value="Genomic_DNA"/>
</dbReference>
<organism evidence="4 5">
    <name type="scientific">Candidatus Fimimonas gallinarum</name>
    <dbReference type="NCBI Taxonomy" id="2840821"/>
    <lineage>
        <taxon>Bacteria</taxon>
        <taxon>Pseudomonadati</taxon>
        <taxon>Myxococcota</taxon>
        <taxon>Myxococcia</taxon>
        <taxon>Myxococcales</taxon>
        <taxon>Cystobacterineae</taxon>
        <taxon>Myxococcaceae</taxon>
        <taxon>Myxococcaceae incertae sedis</taxon>
        <taxon>Candidatus Fimimonas</taxon>
    </lineage>
</organism>